<dbReference type="Pfam" id="PF00731">
    <property type="entry name" value="AIRC"/>
    <property type="match status" value="1"/>
</dbReference>
<gene>
    <name evidence="3" type="primary">larB</name>
    <name evidence="3" type="ORF">DRJ26_01190</name>
</gene>
<dbReference type="Proteomes" id="UP000269499">
    <property type="component" value="Unassembled WGS sequence"/>
</dbReference>
<reference evidence="3 4" key="1">
    <citation type="submission" date="2018-06" db="EMBL/GenBank/DDBJ databases">
        <title>Extensive metabolic versatility and redundancy in microbially diverse, dynamic hydrothermal sediments.</title>
        <authorList>
            <person name="Dombrowski N."/>
            <person name="Teske A."/>
            <person name="Baker B.J."/>
        </authorList>
    </citation>
    <scope>NUCLEOTIDE SEQUENCE [LARGE SCALE GENOMIC DNA]</scope>
    <source>
        <strain evidence="3">B20_G2</strain>
    </source>
</reference>
<dbReference type="GO" id="GO:0006189">
    <property type="term" value="P:'de novo' IMP biosynthetic process"/>
    <property type="evidence" value="ECO:0007669"/>
    <property type="project" value="InterPro"/>
</dbReference>
<keyword evidence="1" id="KW-1133">Transmembrane helix</keyword>
<proteinExistence type="predicted"/>
<dbReference type="InterPro" id="IPR039476">
    <property type="entry name" value="P2CMN_synthase_LarB"/>
</dbReference>
<sequence length="239" mass="25536">ERIIRLLALEEIEGKLKMDLGREIRREIPEVIWAEYKDPNILKEAIIKSVESTGIAVVSNIKANQLPIIEDLKEKYLIRKSLSKKVAVIKSKKHQHPQIRGKVGIVAAGTADIPLADEVKVIVEELGCETVTAYDVGIAAIHRAIDAAKKMIKEDVDVIVAIAGMEGALPSVITSLVNVPVIGLPASTGYGLGGKGTAALMSMLQACSPGLLVVNIDNSIGAALAAVLIAYRASKYKSK</sequence>
<keyword evidence="1" id="KW-0812">Transmembrane</keyword>
<accession>A0A497F5T9</accession>
<organism evidence="3 4">
    <name type="scientific">Thermoproteota archaeon</name>
    <dbReference type="NCBI Taxonomy" id="2056631"/>
    <lineage>
        <taxon>Archaea</taxon>
        <taxon>Thermoproteota</taxon>
    </lineage>
</organism>
<dbReference type="PANTHER" id="PTHR43064">
    <property type="entry name" value="PHOSPHORIBOSYLAMINOIMIDAZOLE CARBOXYLASE-RELATED"/>
    <property type="match status" value="1"/>
</dbReference>
<dbReference type="AlphaFoldDB" id="A0A497F5T9"/>
<feature type="non-terminal residue" evidence="3">
    <location>
        <position position="1"/>
    </location>
</feature>
<dbReference type="Gene3D" id="3.40.50.1970">
    <property type="match status" value="1"/>
</dbReference>
<name>A0A497F5T9_9CREN</name>
<dbReference type="InterPro" id="IPR000031">
    <property type="entry name" value="PurE_dom"/>
</dbReference>
<protein>
    <submittedName>
        <fullName evidence="3">Nickel pincer cofactor biosynthesis protein LarB</fullName>
    </submittedName>
</protein>
<dbReference type="PANTHER" id="PTHR43064:SF1">
    <property type="entry name" value="SLL1489 PROTEIN"/>
    <property type="match status" value="1"/>
</dbReference>
<comment type="caution">
    <text evidence="3">The sequence shown here is derived from an EMBL/GenBank/DDBJ whole genome shotgun (WGS) entry which is preliminary data.</text>
</comment>
<feature type="transmembrane region" description="Helical" evidence="1">
    <location>
        <begin position="210"/>
        <end position="231"/>
    </location>
</feature>
<evidence type="ECO:0000259" key="2">
    <source>
        <dbReference type="SMART" id="SM01001"/>
    </source>
</evidence>
<evidence type="ECO:0000256" key="1">
    <source>
        <dbReference type="SAM" id="Phobius"/>
    </source>
</evidence>
<dbReference type="GO" id="GO:0016787">
    <property type="term" value="F:hydrolase activity"/>
    <property type="evidence" value="ECO:0007669"/>
    <property type="project" value="InterPro"/>
</dbReference>
<dbReference type="SMART" id="SM01001">
    <property type="entry name" value="AIRC"/>
    <property type="match status" value="1"/>
</dbReference>
<dbReference type="SUPFAM" id="SSF52255">
    <property type="entry name" value="N5-CAIR mutase (phosphoribosylaminoimidazole carboxylase, PurE)"/>
    <property type="match status" value="1"/>
</dbReference>
<dbReference type="NCBIfam" id="NF033503">
    <property type="entry name" value="LarB"/>
    <property type="match status" value="1"/>
</dbReference>
<evidence type="ECO:0000313" key="4">
    <source>
        <dbReference type="Proteomes" id="UP000269499"/>
    </source>
</evidence>
<evidence type="ECO:0000313" key="3">
    <source>
        <dbReference type="EMBL" id="RLE55024.1"/>
    </source>
</evidence>
<feature type="domain" description="PurE" evidence="2">
    <location>
        <begin position="101"/>
        <end position="239"/>
    </location>
</feature>
<keyword evidence="1" id="KW-0472">Membrane</keyword>
<dbReference type="EMBL" id="QMRA01000012">
    <property type="protein sequence ID" value="RLE55024.1"/>
    <property type="molecule type" value="Genomic_DNA"/>
</dbReference>